<dbReference type="PROSITE" id="PS50895">
    <property type="entry name" value="SURF1"/>
    <property type="match status" value="1"/>
</dbReference>
<dbReference type="InterPro" id="IPR045214">
    <property type="entry name" value="Surf1/Surf4"/>
</dbReference>
<dbReference type="GO" id="GO:0005886">
    <property type="term" value="C:plasma membrane"/>
    <property type="evidence" value="ECO:0007669"/>
    <property type="project" value="UniProtKB-SubCell"/>
</dbReference>
<sequence length="342" mass="38683">MRRYAALAADRNAGRMDPAHPVREQDEQEQRDRQPDPHRERPDHPLRMASVMHHEIQRRHHAGDDEYEGDRNENVHEANRKPAVGGRKGHYRTSIGRSSRPGSGAMRIRWLPALLILAVIAITVRLGFWQRERAHQKEALDAQITRYEHANPVDVPRERIALKDIEFHRVRATGRFMPEHAVFLDNRPYNDQPGFYVVMPMKLANGGYVLVNRGWLPRNYADRTAIEPFATPAGDVTIEGIARGNASRAFELGEGGSAARQKIRQNLDAAEYAQETGLPLQPFVIQQTSDDGDKLVRDWPAPTTGVERNYGYMFQWWGMAAAAAGFGLYAARRAARKQSGDA</sequence>
<evidence type="ECO:0000256" key="5">
    <source>
        <dbReference type="ARBA" id="ARBA00023136"/>
    </source>
</evidence>
<dbReference type="EnsemblBacteria" id="ABA48740">
    <property type="protein sequence ID" value="ABA48740"/>
    <property type="gene ID" value="BURPS1710b_0679"/>
</dbReference>
<dbReference type="HOGENOM" id="CLU_810573_0_0_4"/>
<feature type="transmembrane region" description="Helical" evidence="6">
    <location>
        <begin position="110"/>
        <end position="129"/>
    </location>
</feature>
<evidence type="ECO:0000256" key="6">
    <source>
        <dbReference type="RuleBase" id="RU363076"/>
    </source>
</evidence>
<feature type="compositionally biased region" description="Basic and acidic residues" evidence="7">
    <location>
        <begin position="69"/>
        <end position="80"/>
    </location>
</feature>
<dbReference type="Pfam" id="PF02104">
    <property type="entry name" value="SURF1"/>
    <property type="match status" value="1"/>
</dbReference>
<comment type="subcellular location">
    <subcellularLocation>
        <location evidence="6">Cell membrane</location>
        <topology evidence="6">Multi-pass membrane protein</topology>
    </subcellularLocation>
    <subcellularLocation>
        <location evidence="1">Membrane</location>
    </subcellularLocation>
</comment>
<feature type="region of interest" description="Disordered" evidence="7">
    <location>
        <begin position="1"/>
        <end position="45"/>
    </location>
</feature>
<dbReference type="CDD" id="cd06662">
    <property type="entry name" value="SURF1"/>
    <property type="match status" value="1"/>
</dbReference>
<organism evidence="8 9">
    <name type="scientific">Burkholderia pseudomallei (strain 1710b)</name>
    <dbReference type="NCBI Taxonomy" id="320372"/>
    <lineage>
        <taxon>Bacteria</taxon>
        <taxon>Pseudomonadati</taxon>
        <taxon>Pseudomonadota</taxon>
        <taxon>Betaproteobacteria</taxon>
        <taxon>Burkholderiales</taxon>
        <taxon>Burkholderiaceae</taxon>
        <taxon>Burkholderia</taxon>
        <taxon>pseudomallei group</taxon>
    </lineage>
</organism>
<protein>
    <recommendedName>
        <fullName evidence="6">SURF1-like protein</fullName>
    </recommendedName>
</protein>
<evidence type="ECO:0000256" key="3">
    <source>
        <dbReference type="ARBA" id="ARBA00022692"/>
    </source>
</evidence>
<keyword evidence="5 6" id="KW-0472">Membrane</keyword>
<evidence type="ECO:0000313" key="8">
    <source>
        <dbReference type="EMBL" id="ABA48740.1"/>
    </source>
</evidence>
<evidence type="ECO:0000256" key="2">
    <source>
        <dbReference type="ARBA" id="ARBA00007165"/>
    </source>
</evidence>
<feature type="compositionally biased region" description="Basic and acidic residues" evidence="7">
    <location>
        <begin position="12"/>
        <end position="45"/>
    </location>
</feature>
<dbReference type="Proteomes" id="UP000002700">
    <property type="component" value="Chromosome I"/>
</dbReference>
<evidence type="ECO:0000256" key="4">
    <source>
        <dbReference type="ARBA" id="ARBA00022989"/>
    </source>
</evidence>
<reference evidence="8 9" key="1">
    <citation type="submission" date="2005-09" db="EMBL/GenBank/DDBJ databases">
        <authorList>
            <person name="Woods D.E."/>
            <person name="Nierman W.C."/>
        </authorList>
    </citation>
    <scope>NUCLEOTIDE SEQUENCE [LARGE SCALE GENOMIC DNA]</scope>
    <source>
        <strain evidence="8 9">1710b</strain>
    </source>
</reference>
<dbReference type="EMBL" id="CP000124">
    <property type="protein sequence ID" value="ABA48740.1"/>
    <property type="molecule type" value="Genomic_DNA"/>
</dbReference>
<keyword evidence="6" id="KW-1003">Cell membrane</keyword>
<comment type="similarity">
    <text evidence="2 6">Belongs to the SURF1 family.</text>
</comment>
<gene>
    <name evidence="8" type="ordered locus">BURPS1710b_0679</name>
</gene>
<name>Q3JWG1_BURP1</name>
<dbReference type="PANTHER" id="PTHR23427:SF2">
    <property type="entry name" value="SURFEIT LOCUS PROTEIN 1"/>
    <property type="match status" value="1"/>
</dbReference>
<accession>Q3JWG1</accession>
<dbReference type="PANTHER" id="PTHR23427">
    <property type="entry name" value="SURFEIT LOCUS PROTEIN"/>
    <property type="match status" value="1"/>
</dbReference>
<feature type="region of interest" description="Disordered" evidence="7">
    <location>
        <begin position="57"/>
        <end position="99"/>
    </location>
</feature>
<dbReference type="KEGG" id="bpm:BURPS1710b_0679"/>
<evidence type="ECO:0000256" key="1">
    <source>
        <dbReference type="ARBA" id="ARBA00004370"/>
    </source>
</evidence>
<dbReference type="AlphaFoldDB" id="Q3JWG1"/>
<keyword evidence="4 6" id="KW-1133">Transmembrane helix</keyword>
<evidence type="ECO:0000256" key="7">
    <source>
        <dbReference type="SAM" id="MobiDB-lite"/>
    </source>
</evidence>
<dbReference type="InterPro" id="IPR002994">
    <property type="entry name" value="Surf1/Shy1"/>
</dbReference>
<proteinExistence type="inferred from homology"/>
<evidence type="ECO:0000313" key="9">
    <source>
        <dbReference type="Proteomes" id="UP000002700"/>
    </source>
</evidence>
<keyword evidence="3 6" id="KW-0812">Transmembrane</keyword>
<feature type="transmembrane region" description="Helical" evidence="6">
    <location>
        <begin position="310"/>
        <end position="331"/>
    </location>
</feature>